<dbReference type="Proteomes" id="UP001165740">
    <property type="component" value="Chromosome 4"/>
</dbReference>
<evidence type="ECO:0000313" key="2">
    <source>
        <dbReference type="Proteomes" id="UP001165740"/>
    </source>
</evidence>
<dbReference type="RefSeq" id="XP_055883739.1">
    <property type="nucleotide sequence ID" value="XM_056027764.1"/>
</dbReference>
<dbReference type="AlphaFoldDB" id="A0A9W3A9A9"/>
<proteinExistence type="predicted"/>
<gene>
    <name evidence="3" type="primary">LOC106058653</name>
</gene>
<feature type="signal peptide" evidence="1">
    <location>
        <begin position="1"/>
        <end position="18"/>
    </location>
</feature>
<evidence type="ECO:0000256" key="1">
    <source>
        <dbReference type="SAM" id="SignalP"/>
    </source>
</evidence>
<dbReference type="GeneID" id="106058653"/>
<reference evidence="3" key="1">
    <citation type="submission" date="2025-08" db="UniProtKB">
        <authorList>
            <consortium name="RefSeq"/>
        </authorList>
    </citation>
    <scope>IDENTIFICATION</scope>
</reference>
<sequence>MGLVFILLFLLLVTTVDADCQNGVLACLRTFQSNVEAHGSDRTKLCQDIDQYIQCFFSQGCPVSESDKQKLIYEQSAQVERLNCPFKFSDLIYRYGNGSSLISTMAPTDNQLKCKNLVDLCTEDLKQSIQRHTGNFKLLCEDIEIYIHCAFNKNCKISEAEKDLIIEGFGSQIDSYGCPFKWKDLINSNYYNNNNTASQATWKSGSLMIVLFAVLLMLL</sequence>
<keyword evidence="2" id="KW-1185">Reference proteome</keyword>
<keyword evidence="1" id="KW-0732">Signal</keyword>
<name>A0A9W3A9A9_BIOGL</name>
<protein>
    <submittedName>
        <fullName evidence="3">Uncharacterized protein LOC106058653</fullName>
    </submittedName>
</protein>
<accession>A0A9W3A9A9</accession>
<organism evidence="2 3">
    <name type="scientific">Biomphalaria glabrata</name>
    <name type="common">Bloodfluke planorb</name>
    <name type="synonym">Freshwater snail</name>
    <dbReference type="NCBI Taxonomy" id="6526"/>
    <lineage>
        <taxon>Eukaryota</taxon>
        <taxon>Metazoa</taxon>
        <taxon>Spiralia</taxon>
        <taxon>Lophotrochozoa</taxon>
        <taxon>Mollusca</taxon>
        <taxon>Gastropoda</taxon>
        <taxon>Heterobranchia</taxon>
        <taxon>Euthyneura</taxon>
        <taxon>Panpulmonata</taxon>
        <taxon>Hygrophila</taxon>
        <taxon>Lymnaeoidea</taxon>
        <taxon>Planorbidae</taxon>
        <taxon>Biomphalaria</taxon>
    </lineage>
</organism>
<feature type="chain" id="PRO_5040933795" evidence="1">
    <location>
        <begin position="19"/>
        <end position="219"/>
    </location>
</feature>
<evidence type="ECO:0000313" key="3">
    <source>
        <dbReference type="RefSeq" id="XP_055883739.1"/>
    </source>
</evidence>